<protein>
    <submittedName>
        <fullName evidence="5">Beta-ACP synthase</fullName>
    </submittedName>
</protein>
<keyword evidence="6" id="KW-1185">Reference proteome</keyword>
<evidence type="ECO:0000313" key="5">
    <source>
        <dbReference type="EMBL" id="BDD02132.1"/>
    </source>
</evidence>
<accession>A0ABN6LKJ7</accession>
<name>A0ABN6LKJ7_9BACT</name>
<sequence>MKNPKALVVGMGICSAVGMNPSEVWNNLSNGFRGISTVKHLETSKDILVGEINASNLELASALGISEGQYSRTFLLGFHALKQAISDCEIDFHAERVGLIYGSTVGGMDQTEKLIKQHGWTVGEPIVPIYYQHDCGAFPEMTQEILGIKFDYINTLSTACASAANAIIQGAQMLELGLLDKVIVGGADALSLFTVNGFSSLMIMEQDYCKPFSRTRAGLNLGEGAAFLVLSAESTKSYGAVSGYANRCDAYHQTATSPNGEGPFLAMEGAIKKAGLTAKSIDYINTHGTGTPNNDATEFAAMQRIFGDGQVPAFSSTKSYTGHTLAACGAIEAVISMLMLQHQQLIGNFEYYESEIEGCHPLVGLQNATIEHLLSNSNGFGGNDSSIIFSKVPEHGV</sequence>
<reference evidence="5 6" key="1">
    <citation type="submission" date="2021-12" db="EMBL/GenBank/DDBJ databases">
        <title>Genome sequencing of bacteria with rrn-lacking chromosome and rrn-plasmid.</title>
        <authorList>
            <person name="Anda M."/>
            <person name="Iwasaki W."/>
        </authorList>
    </citation>
    <scope>NUCLEOTIDE SEQUENCE [LARGE SCALE GENOMIC DNA]</scope>
    <source>
        <strain evidence="5 6">NBRC 101262</strain>
        <plasmid evidence="5 6">pPP6</plasmid>
    </source>
</reference>
<dbReference type="PROSITE" id="PS52004">
    <property type="entry name" value="KS3_2"/>
    <property type="match status" value="1"/>
</dbReference>
<proteinExistence type="inferred from homology"/>
<dbReference type="Gene3D" id="3.40.47.10">
    <property type="match status" value="2"/>
</dbReference>
<evidence type="ECO:0000256" key="2">
    <source>
        <dbReference type="ARBA" id="ARBA00022679"/>
    </source>
</evidence>
<keyword evidence="5" id="KW-0614">Plasmid</keyword>
<evidence type="ECO:0000256" key="3">
    <source>
        <dbReference type="RuleBase" id="RU003694"/>
    </source>
</evidence>
<dbReference type="InterPro" id="IPR020841">
    <property type="entry name" value="PKS_Beta-ketoAc_synthase_dom"/>
</dbReference>
<dbReference type="Pfam" id="PF02801">
    <property type="entry name" value="Ketoacyl-synt_C"/>
    <property type="match status" value="1"/>
</dbReference>
<evidence type="ECO:0000256" key="1">
    <source>
        <dbReference type="ARBA" id="ARBA00008467"/>
    </source>
</evidence>
<gene>
    <name evidence="5" type="ORF">PEPS_44120</name>
</gene>
<geneLocation type="plasmid" evidence="5 6">
    <name>pPP6</name>
</geneLocation>
<organism evidence="5 6">
    <name type="scientific">Persicobacter psychrovividus</name>
    <dbReference type="NCBI Taxonomy" id="387638"/>
    <lineage>
        <taxon>Bacteria</taxon>
        <taxon>Pseudomonadati</taxon>
        <taxon>Bacteroidota</taxon>
        <taxon>Cytophagia</taxon>
        <taxon>Cytophagales</taxon>
        <taxon>Persicobacteraceae</taxon>
        <taxon>Persicobacter</taxon>
    </lineage>
</organism>
<dbReference type="InterPro" id="IPR014030">
    <property type="entry name" value="Ketoacyl_synth_N"/>
</dbReference>
<keyword evidence="2 3" id="KW-0808">Transferase</keyword>
<dbReference type="InterPro" id="IPR016039">
    <property type="entry name" value="Thiolase-like"/>
</dbReference>
<dbReference type="CDD" id="cd00834">
    <property type="entry name" value="KAS_I_II"/>
    <property type="match status" value="1"/>
</dbReference>
<evidence type="ECO:0000313" key="6">
    <source>
        <dbReference type="Proteomes" id="UP001354989"/>
    </source>
</evidence>
<dbReference type="SMART" id="SM00825">
    <property type="entry name" value="PKS_KS"/>
    <property type="match status" value="1"/>
</dbReference>
<dbReference type="PANTHER" id="PTHR11712">
    <property type="entry name" value="POLYKETIDE SYNTHASE-RELATED"/>
    <property type="match status" value="1"/>
</dbReference>
<dbReference type="Proteomes" id="UP001354989">
    <property type="component" value="Plasmid pPP6"/>
</dbReference>
<dbReference type="EMBL" id="AP025298">
    <property type="protein sequence ID" value="BDD02132.1"/>
    <property type="molecule type" value="Genomic_DNA"/>
</dbReference>
<dbReference type="PANTHER" id="PTHR11712:SF320">
    <property type="entry name" value="BETA-KETOACYL SYNTHASE"/>
    <property type="match status" value="1"/>
</dbReference>
<comment type="similarity">
    <text evidence="1 3">Belongs to the thiolase-like superfamily. Beta-ketoacyl-ACP synthases family.</text>
</comment>
<dbReference type="InterPro" id="IPR000794">
    <property type="entry name" value="Beta-ketoacyl_synthase"/>
</dbReference>
<evidence type="ECO:0000259" key="4">
    <source>
        <dbReference type="PROSITE" id="PS52004"/>
    </source>
</evidence>
<feature type="domain" description="Ketosynthase family 3 (KS3)" evidence="4">
    <location>
        <begin position="3"/>
        <end position="391"/>
    </location>
</feature>
<dbReference type="Pfam" id="PF00109">
    <property type="entry name" value="ketoacyl-synt"/>
    <property type="match status" value="1"/>
</dbReference>
<dbReference type="RefSeq" id="WP_338399305.1">
    <property type="nucleotide sequence ID" value="NZ_AP025298.1"/>
</dbReference>
<dbReference type="SUPFAM" id="SSF53901">
    <property type="entry name" value="Thiolase-like"/>
    <property type="match status" value="1"/>
</dbReference>
<dbReference type="InterPro" id="IPR014031">
    <property type="entry name" value="Ketoacyl_synth_C"/>
</dbReference>